<reference evidence="7 8" key="1">
    <citation type="submission" date="2008-05" db="EMBL/GenBank/DDBJ databases">
        <title>Complete sequence of chromosome of Geobacter lovleyi SZ.</title>
        <authorList>
            <consortium name="US DOE Joint Genome Institute"/>
            <person name="Lucas S."/>
            <person name="Copeland A."/>
            <person name="Lapidus A."/>
            <person name="Glavina del Rio T."/>
            <person name="Dalin E."/>
            <person name="Tice H."/>
            <person name="Bruce D."/>
            <person name="Goodwin L."/>
            <person name="Pitluck S."/>
            <person name="Chertkov O."/>
            <person name="Meincke L."/>
            <person name="Brettin T."/>
            <person name="Detter J.C."/>
            <person name="Han C."/>
            <person name="Tapia R."/>
            <person name="Kuske C.R."/>
            <person name="Schmutz J."/>
            <person name="Larimer F."/>
            <person name="Land M."/>
            <person name="Hauser L."/>
            <person name="Kyrpides N."/>
            <person name="Mikhailova N."/>
            <person name="Sung Y."/>
            <person name="Fletcher K.E."/>
            <person name="Ritalahti K.M."/>
            <person name="Loeffler F.E."/>
            <person name="Richardson P."/>
        </authorList>
    </citation>
    <scope>NUCLEOTIDE SEQUENCE [LARGE SCALE GENOMIC DNA]</scope>
    <source>
        <strain evidence="8">ATCC BAA-1151 / DSM 17278 / SZ</strain>
    </source>
</reference>
<evidence type="ECO:0000313" key="8">
    <source>
        <dbReference type="Proteomes" id="UP000002420"/>
    </source>
</evidence>
<dbReference type="HOGENOM" id="CLU_013687_0_1_7"/>
<evidence type="ECO:0000259" key="5">
    <source>
        <dbReference type="Pfam" id="PF00460"/>
    </source>
</evidence>
<evidence type="ECO:0000256" key="2">
    <source>
        <dbReference type="ARBA" id="ARBA00009677"/>
    </source>
</evidence>
<proteinExistence type="inferred from homology"/>
<dbReference type="GO" id="GO:0071978">
    <property type="term" value="P:bacterial-type flagellum-dependent swarming motility"/>
    <property type="evidence" value="ECO:0007669"/>
    <property type="project" value="TreeGrafter"/>
</dbReference>
<evidence type="ECO:0000313" key="7">
    <source>
        <dbReference type="EMBL" id="ACD97001.1"/>
    </source>
</evidence>
<dbReference type="GO" id="GO:0005829">
    <property type="term" value="C:cytosol"/>
    <property type="evidence" value="ECO:0007669"/>
    <property type="project" value="TreeGrafter"/>
</dbReference>
<feature type="domain" description="Flagellar basal body rod protein N-terminal" evidence="5">
    <location>
        <begin position="9"/>
        <end position="37"/>
    </location>
</feature>
<dbReference type="GO" id="GO:0009424">
    <property type="term" value="C:bacterial-type flagellum hook"/>
    <property type="evidence" value="ECO:0007669"/>
    <property type="project" value="TreeGrafter"/>
</dbReference>
<keyword evidence="3 4" id="KW-0975">Bacterial flagellum</keyword>
<gene>
    <name evidence="7" type="ordered locus">Glov_3295</name>
</gene>
<dbReference type="InterPro" id="IPR010930">
    <property type="entry name" value="Flg_bb/hook_C_dom"/>
</dbReference>
<dbReference type="GO" id="GO:0009425">
    <property type="term" value="C:bacterial-type flagellum basal body"/>
    <property type="evidence" value="ECO:0007669"/>
    <property type="project" value="UniProtKB-SubCell"/>
</dbReference>
<dbReference type="Proteomes" id="UP000002420">
    <property type="component" value="Chromosome"/>
</dbReference>
<evidence type="ECO:0000256" key="1">
    <source>
        <dbReference type="ARBA" id="ARBA00004117"/>
    </source>
</evidence>
<name>B3EBG2_TRIL1</name>
<comment type="similarity">
    <text evidence="2 4">Belongs to the flagella basal body rod proteins family.</text>
</comment>
<organism evidence="7 8">
    <name type="scientific">Trichlorobacter lovleyi (strain ATCC BAA-1151 / DSM 17278 / SZ)</name>
    <name type="common">Geobacter lovleyi</name>
    <dbReference type="NCBI Taxonomy" id="398767"/>
    <lineage>
        <taxon>Bacteria</taxon>
        <taxon>Pseudomonadati</taxon>
        <taxon>Thermodesulfobacteriota</taxon>
        <taxon>Desulfuromonadia</taxon>
        <taxon>Geobacterales</taxon>
        <taxon>Geobacteraceae</taxon>
        <taxon>Trichlorobacter</taxon>
    </lineage>
</organism>
<dbReference type="AlphaFoldDB" id="B3EBG2"/>
<accession>B3EBG2</accession>
<dbReference type="InterPro" id="IPR037925">
    <property type="entry name" value="FlgE/F/G-like"/>
</dbReference>
<comment type="subcellular location">
    <subcellularLocation>
        <location evidence="1 4">Bacterial flagellum basal body</location>
    </subcellularLocation>
</comment>
<dbReference type="NCBIfam" id="TIGR03506">
    <property type="entry name" value="FlgEFG_subfam"/>
    <property type="match status" value="1"/>
</dbReference>
<dbReference type="RefSeq" id="WP_012471325.1">
    <property type="nucleotide sequence ID" value="NC_010814.1"/>
</dbReference>
<dbReference type="Pfam" id="PF00460">
    <property type="entry name" value="Flg_bb_rod"/>
    <property type="match status" value="1"/>
</dbReference>
<evidence type="ECO:0000259" key="6">
    <source>
        <dbReference type="Pfam" id="PF06429"/>
    </source>
</evidence>
<keyword evidence="8" id="KW-1185">Reference proteome</keyword>
<dbReference type="PANTHER" id="PTHR30435:SF1">
    <property type="entry name" value="FLAGELLAR HOOK PROTEIN FLGE"/>
    <property type="match status" value="1"/>
</dbReference>
<dbReference type="InterPro" id="IPR001444">
    <property type="entry name" value="Flag_bb_rod_N"/>
</dbReference>
<dbReference type="EMBL" id="CP001089">
    <property type="protein sequence ID" value="ACD97001.1"/>
    <property type="molecule type" value="Genomic_DNA"/>
</dbReference>
<feature type="domain" description="Flagellar basal-body/hook protein C-terminal" evidence="6">
    <location>
        <begin position="250"/>
        <end position="294"/>
    </location>
</feature>
<dbReference type="OrthoDB" id="9804559at2"/>
<dbReference type="KEGG" id="glo:Glov_3295"/>
<dbReference type="eggNOG" id="COG4786">
    <property type="taxonomic scope" value="Bacteria"/>
</dbReference>
<comment type="function">
    <text evidence="4">A flexible structure which links the flagellar filament to the drive apparatus in the basal body.</text>
</comment>
<dbReference type="PROSITE" id="PS00588">
    <property type="entry name" value="FLAGELLA_BB_ROD"/>
    <property type="match status" value="1"/>
</dbReference>
<evidence type="ECO:0000256" key="4">
    <source>
        <dbReference type="RuleBase" id="RU362116"/>
    </source>
</evidence>
<dbReference type="SUPFAM" id="SSF117143">
    <property type="entry name" value="Flagellar hook protein flgE"/>
    <property type="match status" value="1"/>
</dbReference>
<protein>
    <recommendedName>
        <fullName evidence="4">Flagellar hook protein FlgE</fullName>
    </recommendedName>
</protein>
<dbReference type="Pfam" id="PF06429">
    <property type="entry name" value="Flg_bbr_C"/>
    <property type="match status" value="1"/>
</dbReference>
<evidence type="ECO:0000256" key="3">
    <source>
        <dbReference type="ARBA" id="ARBA00023143"/>
    </source>
</evidence>
<dbReference type="PANTHER" id="PTHR30435">
    <property type="entry name" value="FLAGELLAR PROTEIN"/>
    <property type="match status" value="1"/>
</dbReference>
<dbReference type="InterPro" id="IPR020013">
    <property type="entry name" value="Flagellar_FlgE/F/G"/>
</dbReference>
<sequence length="296" mass="30961">MSITGAMFTGVSGLLANAEGLNVIGNNLSNSNTIGFKGGRMLFSDLLSAPIGNNSQVGRGVQIQKVDNLFSQGSLESTTVVTDLAIQGDKFFSFAVPGTTAAAAIAVTDAYYSRAGALRIDSNNRSLINPDGYVALDENRQPVVFVSTYTDTSGNVLDFQKVAGVDAQGRLQLLYADNNGNSSKVYYAGNGVVPVPTTTGAIGLGTARIPNPPGLEKVGSTLFKSTGNAVGGSGTPIVTRSNGTNEKILSNNLELSNVDMATEMVKMILTQRAYSANSKTITTADEMTQEVLNLKR</sequence>
<dbReference type="STRING" id="398767.Glov_3295"/>
<dbReference type="InterPro" id="IPR019776">
    <property type="entry name" value="Flagellar_basal_body_rod_CS"/>
</dbReference>